<organism evidence="2">
    <name type="scientific">mine drainage metagenome</name>
    <dbReference type="NCBI Taxonomy" id="410659"/>
    <lineage>
        <taxon>unclassified sequences</taxon>
        <taxon>metagenomes</taxon>
        <taxon>ecological metagenomes</taxon>
    </lineage>
</organism>
<dbReference type="GO" id="GO:0004601">
    <property type="term" value="F:peroxidase activity"/>
    <property type="evidence" value="ECO:0007669"/>
    <property type="project" value="UniProtKB-KW"/>
</dbReference>
<sequence length="126" mass="14424">MQTFFFSVISDISGLLKMVPILFSVMSASHPEAVVGENYCAPNSCPTDVVGESVPDSFVRVYSKRGIDEWLILFSHPADFTPVYTTEFMAFAKHYPEFQKLNCDLIRHQTYPLPRMFRSSMRQAMK</sequence>
<name>A0A1J5T926_9ZZZZ</name>
<dbReference type="SUPFAM" id="SSF52833">
    <property type="entry name" value="Thioredoxin-like"/>
    <property type="match status" value="1"/>
</dbReference>
<gene>
    <name evidence="2" type="ORF">GALL_90210</name>
</gene>
<feature type="domain" description="Alkyl hydroperoxide reductase subunit C/ Thiol specific antioxidant" evidence="1">
    <location>
        <begin position="66"/>
        <end position="106"/>
    </location>
</feature>
<accession>A0A1J5T926</accession>
<dbReference type="EC" id="1.11.1.15" evidence="2"/>
<evidence type="ECO:0000259" key="1">
    <source>
        <dbReference type="Pfam" id="PF00578"/>
    </source>
</evidence>
<dbReference type="InterPro" id="IPR036249">
    <property type="entry name" value="Thioredoxin-like_sf"/>
</dbReference>
<reference evidence="2" key="1">
    <citation type="submission" date="2016-10" db="EMBL/GenBank/DDBJ databases">
        <title>Sequence of Gallionella enrichment culture.</title>
        <authorList>
            <person name="Poehlein A."/>
            <person name="Muehling M."/>
            <person name="Daniel R."/>
        </authorList>
    </citation>
    <scope>NUCLEOTIDE SEQUENCE</scope>
</reference>
<dbReference type="InterPro" id="IPR000866">
    <property type="entry name" value="AhpC/TSA"/>
</dbReference>
<keyword evidence="2" id="KW-0575">Peroxidase</keyword>
<protein>
    <submittedName>
        <fullName evidence="2">Peroxiredoxin</fullName>
        <ecNumber evidence="2">1.11.1.15</ecNumber>
    </submittedName>
</protein>
<keyword evidence="2" id="KW-0560">Oxidoreductase</keyword>
<proteinExistence type="predicted"/>
<dbReference type="EMBL" id="MLJW01000030">
    <property type="protein sequence ID" value="OIR08638.1"/>
    <property type="molecule type" value="Genomic_DNA"/>
</dbReference>
<dbReference type="Pfam" id="PF00578">
    <property type="entry name" value="AhpC-TSA"/>
    <property type="match status" value="1"/>
</dbReference>
<evidence type="ECO:0000313" key="2">
    <source>
        <dbReference type="EMBL" id="OIR08638.1"/>
    </source>
</evidence>
<dbReference type="Gene3D" id="3.40.30.10">
    <property type="entry name" value="Glutaredoxin"/>
    <property type="match status" value="1"/>
</dbReference>
<comment type="caution">
    <text evidence="2">The sequence shown here is derived from an EMBL/GenBank/DDBJ whole genome shotgun (WGS) entry which is preliminary data.</text>
</comment>
<dbReference type="AlphaFoldDB" id="A0A1J5T926"/>